<gene>
    <name evidence="3" type="ORF">DES49_0719</name>
</gene>
<sequence length="127" mass="13641">MQRLILYIMTLLLLFGGSAMAQDDLDVTMRMVTEDDSASDNVASEIRLPGNASDRAREAAAPGLERANEASEKGREASDAARERARRGLEQRNQRRGTSPDGNTSGPGDGAPDTGGNRLDRGQQNPQ</sequence>
<evidence type="ECO:0000313" key="4">
    <source>
        <dbReference type="Proteomes" id="UP000295830"/>
    </source>
</evidence>
<feature type="signal peptide" evidence="2">
    <location>
        <begin position="1"/>
        <end position="21"/>
    </location>
</feature>
<reference evidence="3 4" key="1">
    <citation type="submission" date="2019-03" db="EMBL/GenBank/DDBJ databases">
        <title>Genomic Encyclopedia of Type Strains, Phase IV (KMG-IV): sequencing the most valuable type-strain genomes for metagenomic binning, comparative biology and taxonomic classification.</title>
        <authorList>
            <person name="Goeker M."/>
        </authorList>
    </citation>
    <scope>NUCLEOTIDE SEQUENCE [LARGE SCALE GENOMIC DNA]</scope>
    <source>
        <strain evidence="3 4">DSM 15505</strain>
    </source>
</reference>
<feature type="chain" id="PRO_5020817427" evidence="2">
    <location>
        <begin position="22"/>
        <end position="127"/>
    </location>
</feature>
<evidence type="ECO:0000256" key="2">
    <source>
        <dbReference type="SAM" id="SignalP"/>
    </source>
</evidence>
<feature type="compositionally biased region" description="Polar residues" evidence="1">
    <location>
        <begin position="96"/>
        <end position="106"/>
    </location>
</feature>
<keyword evidence="4" id="KW-1185">Reference proteome</keyword>
<keyword evidence="2" id="KW-0732">Signal</keyword>
<accession>A0A4R7K2A5</accession>
<organism evidence="3 4">
    <name type="scientific">Halospina denitrificans</name>
    <dbReference type="NCBI Taxonomy" id="332522"/>
    <lineage>
        <taxon>Bacteria</taxon>
        <taxon>Pseudomonadati</taxon>
        <taxon>Pseudomonadota</taxon>
        <taxon>Gammaproteobacteria</taxon>
        <taxon>Halospina</taxon>
    </lineage>
</organism>
<dbReference type="Proteomes" id="UP000295830">
    <property type="component" value="Unassembled WGS sequence"/>
</dbReference>
<dbReference type="EMBL" id="SOAX01000001">
    <property type="protein sequence ID" value="TDT44606.1"/>
    <property type="molecule type" value="Genomic_DNA"/>
</dbReference>
<comment type="caution">
    <text evidence="3">The sequence shown here is derived from an EMBL/GenBank/DDBJ whole genome shotgun (WGS) entry which is preliminary data.</text>
</comment>
<feature type="compositionally biased region" description="Basic and acidic residues" evidence="1">
    <location>
        <begin position="66"/>
        <end position="93"/>
    </location>
</feature>
<dbReference type="AlphaFoldDB" id="A0A4R7K2A5"/>
<dbReference type="RefSeq" id="WP_133734974.1">
    <property type="nucleotide sequence ID" value="NZ_SOAX01000001.1"/>
</dbReference>
<evidence type="ECO:0000313" key="3">
    <source>
        <dbReference type="EMBL" id="TDT44606.1"/>
    </source>
</evidence>
<feature type="region of interest" description="Disordered" evidence="1">
    <location>
        <begin position="35"/>
        <end position="127"/>
    </location>
</feature>
<evidence type="ECO:0000256" key="1">
    <source>
        <dbReference type="SAM" id="MobiDB-lite"/>
    </source>
</evidence>
<proteinExistence type="predicted"/>
<dbReference type="OrthoDB" id="6372176at2"/>
<protein>
    <submittedName>
        <fullName evidence="3">Uncharacterized protein</fullName>
    </submittedName>
</protein>
<name>A0A4R7K2A5_9GAMM</name>